<evidence type="ECO:0000313" key="1">
    <source>
        <dbReference type="EMBL" id="GAH05175.1"/>
    </source>
</evidence>
<dbReference type="EMBL" id="BART01020683">
    <property type="protein sequence ID" value="GAH05175.1"/>
    <property type="molecule type" value="Genomic_DNA"/>
</dbReference>
<dbReference type="Gene3D" id="3.40.50.1820">
    <property type="entry name" value="alpha/beta hydrolase"/>
    <property type="match status" value="1"/>
</dbReference>
<protein>
    <submittedName>
        <fullName evidence="1">Uncharacterized protein</fullName>
    </submittedName>
</protein>
<name>X1DA57_9ZZZZ</name>
<organism evidence="1">
    <name type="scientific">marine sediment metagenome</name>
    <dbReference type="NCBI Taxonomy" id="412755"/>
    <lineage>
        <taxon>unclassified sequences</taxon>
        <taxon>metagenomes</taxon>
        <taxon>ecological metagenomes</taxon>
    </lineage>
</organism>
<proteinExistence type="predicted"/>
<accession>X1DA57</accession>
<dbReference type="PANTHER" id="PTHR37946">
    <property type="entry name" value="SLL1969 PROTEIN"/>
    <property type="match status" value="1"/>
</dbReference>
<dbReference type="AlphaFoldDB" id="X1DA57"/>
<gene>
    <name evidence="1" type="ORF">S01H4_38358</name>
</gene>
<comment type="caution">
    <text evidence="1">The sequence shown here is derived from an EMBL/GenBank/DDBJ whole genome shotgun (WGS) entry which is preliminary data.</text>
</comment>
<reference evidence="1" key="1">
    <citation type="journal article" date="2014" name="Front. Microbiol.">
        <title>High frequency of phylogenetically diverse reductive dehalogenase-homologous genes in deep subseafloor sedimentary metagenomes.</title>
        <authorList>
            <person name="Kawai M."/>
            <person name="Futagami T."/>
            <person name="Toyoda A."/>
            <person name="Takaki Y."/>
            <person name="Nishi S."/>
            <person name="Hori S."/>
            <person name="Arai W."/>
            <person name="Tsubouchi T."/>
            <person name="Morono Y."/>
            <person name="Uchiyama I."/>
            <person name="Ito T."/>
            <person name="Fujiyama A."/>
            <person name="Inagaki F."/>
            <person name="Takami H."/>
        </authorList>
    </citation>
    <scope>NUCLEOTIDE SEQUENCE</scope>
    <source>
        <strain evidence="1">Expedition CK06-06</strain>
    </source>
</reference>
<sequence>MVMLGPPNQGSDLARLAASNHLLRNLASGAARELVLHWDIIRRELQTPPFQYGIIAGGKGDNEGYSLLLEGDDDAIVRVSETQLQGSDGFLVIPVRHSRMMEHTDVQQETLRFLLHGRFAKKSLHTSLSEK</sequence>
<dbReference type="InterPro" id="IPR029058">
    <property type="entry name" value="AB_hydrolase_fold"/>
</dbReference>
<dbReference type="PANTHER" id="PTHR37946:SF1">
    <property type="entry name" value="SLL1969 PROTEIN"/>
    <property type="match status" value="1"/>
</dbReference>